<evidence type="ECO:0000313" key="1">
    <source>
        <dbReference type="EMBL" id="MEQ2357387.1"/>
    </source>
</evidence>
<reference evidence="1 2" key="1">
    <citation type="submission" date="2024-03" db="EMBL/GenBank/DDBJ databases">
        <title>Human intestinal bacterial collection.</title>
        <authorList>
            <person name="Pauvert C."/>
            <person name="Hitch T.C.A."/>
            <person name="Clavel T."/>
        </authorList>
    </citation>
    <scope>NUCLEOTIDE SEQUENCE [LARGE SCALE GENOMIC DNA]</scope>
    <source>
        <strain evidence="1 2">CLA-AA-H95</strain>
    </source>
</reference>
<gene>
    <name evidence="1" type="ORF">WMO75_03335</name>
</gene>
<proteinExistence type="predicted"/>
<sequence length="123" mass="14833">MYYDRFFPFYVAYANPALYDGERIQEQEFALMKSYYPEAAGRIQEKVEEECQLLDYEGSRLYDEYPDKFMLHQLCRQIRTQVEGETAAQGVPDSLMDDLIQVLLCQEISRRRCRRRRNYGLYR</sequence>
<accession>A0ABV1AJJ7</accession>
<dbReference type="RefSeq" id="WP_022213993.1">
    <property type="nucleotide sequence ID" value="NZ_JBBMEI010000006.1"/>
</dbReference>
<dbReference type="Proteomes" id="UP001446032">
    <property type="component" value="Unassembled WGS sequence"/>
</dbReference>
<keyword evidence="2" id="KW-1185">Reference proteome</keyword>
<protein>
    <submittedName>
        <fullName evidence="1">Uncharacterized protein</fullName>
    </submittedName>
</protein>
<organism evidence="1 2">
    <name type="scientific">Blautia intestinihominis</name>
    <dbReference type="NCBI Taxonomy" id="3133152"/>
    <lineage>
        <taxon>Bacteria</taxon>
        <taxon>Bacillati</taxon>
        <taxon>Bacillota</taxon>
        <taxon>Clostridia</taxon>
        <taxon>Lachnospirales</taxon>
        <taxon>Lachnospiraceae</taxon>
        <taxon>Blautia</taxon>
    </lineage>
</organism>
<evidence type="ECO:0000313" key="2">
    <source>
        <dbReference type="Proteomes" id="UP001446032"/>
    </source>
</evidence>
<name>A0ABV1AJJ7_9FIRM</name>
<dbReference type="EMBL" id="JBBMEI010000006">
    <property type="protein sequence ID" value="MEQ2357387.1"/>
    <property type="molecule type" value="Genomic_DNA"/>
</dbReference>
<comment type="caution">
    <text evidence="1">The sequence shown here is derived from an EMBL/GenBank/DDBJ whole genome shotgun (WGS) entry which is preliminary data.</text>
</comment>